<evidence type="ECO:0000313" key="2">
    <source>
        <dbReference type="Proteomes" id="UP000718564"/>
    </source>
</evidence>
<gene>
    <name evidence="1" type="ORF">DP116_09405</name>
</gene>
<dbReference type="InterPro" id="IPR009057">
    <property type="entry name" value="Homeodomain-like_sf"/>
</dbReference>
<proteinExistence type="predicted"/>
<dbReference type="RefSeq" id="WP_169154931.1">
    <property type="nucleotide sequence ID" value="NZ_CAWPJE010000014.1"/>
</dbReference>
<dbReference type="SUPFAM" id="SSF46689">
    <property type="entry name" value="Homeodomain-like"/>
    <property type="match status" value="1"/>
</dbReference>
<dbReference type="Proteomes" id="UP000718564">
    <property type="component" value="Unassembled WGS sequence"/>
</dbReference>
<sequence length="82" mass="9648">MPKRISIVEHLNICELEQLYKHAKEGIESRQYQIIWLLAQGKKTEEVEQITGYSRTWIYALVKRYNELGISGLCDCLRQSYA</sequence>
<name>A0ABX1P5L8_9CYAN</name>
<evidence type="ECO:0000313" key="1">
    <source>
        <dbReference type="EMBL" id="NMG19665.1"/>
    </source>
</evidence>
<comment type="caution">
    <text evidence="1">The sequence shown here is derived from an EMBL/GenBank/DDBJ whole genome shotgun (WGS) entry which is preliminary data.</text>
</comment>
<reference evidence="1 2" key="1">
    <citation type="submission" date="2018-06" db="EMBL/GenBank/DDBJ databases">
        <title>Comparative genomics of Brasilonema spp. strains.</title>
        <authorList>
            <person name="Alvarenga D.O."/>
            <person name="Fiore M.F."/>
            <person name="Varani A.M."/>
        </authorList>
    </citation>
    <scope>NUCLEOTIDE SEQUENCE [LARGE SCALE GENOMIC DNA]</scope>
    <source>
        <strain evidence="1 2">SPC951</strain>
    </source>
</reference>
<organism evidence="1 2">
    <name type="scientific">Brasilonema bromeliae SPC951</name>
    <dbReference type="NCBI Taxonomy" id="385972"/>
    <lineage>
        <taxon>Bacteria</taxon>
        <taxon>Bacillati</taxon>
        <taxon>Cyanobacteriota</taxon>
        <taxon>Cyanophyceae</taxon>
        <taxon>Nostocales</taxon>
        <taxon>Scytonemataceae</taxon>
        <taxon>Brasilonema</taxon>
        <taxon>Bromeliae group (in: Brasilonema)</taxon>
    </lineage>
</organism>
<accession>A0ABX1P5L8</accession>
<dbReference type="Pfam" id="PF13384">
    <property type="entry name" value="HTH_23"/>
    <property type="match status" value="1"/>
</dbReference>
<protein>
    <recommendedName>
        <fullName evidence="3">Transposase</fullName>
    </recommendedName>
</protein>
<keyword evidence="2" id="KW-1185">Reference proteome</keyword>
<evidence type="ECO:0008006" key="3">
    <source>
        <dbReference type="Google" id="ProtNLM"/>
    </source>
</evidence>
<dbReference type="EMBL" id="QMEB01000053">
    <property type="protein sequence ID" value="NMG19665.1"/>
    <property type="molecule type" value="Genomic_DNA"/>
</dbReference>